<proteinExistence type="predicted"/>
<organism evidence="1 2">
    <name type="scientific">Candidatus Scybalomonas excrementavium</name>
    <dbReference type="NCBI Taxonomy" id="2840943"/>
    <lineage>
        <taxon>Bacteria</taxon>
        <taxon>Bacillati</taxon>
        <taxon>Bacillota</taxon>
        <taxon>Clostridia</taxon>
        <taxon>Lachnospirales</taxon>
        <taxon>Lachnospiraceae</taxon>
        <taxon>Lachnospiraceae incertae sedis</taxon>
        <taxon>Candidatus Scybalomonas</taxon>
    </lineage>
</organism>
<protein>
    <submittedName>
        <fullName evidence="1">HD domain-containing protein</fullName>
    </submittedName>
</protein>
<reference evidence="1" key="2">
    <citation type="journal article" date="2021" name="PeerJ">
        <title>Extensive microbial diversity within the chicken gut microbiome revealed by metagenomics and culture.</title>
        <authorList>
            <person name="Gilroy R."/>
            <person name="Ravi A."/>
            <person name="Getino M."/>
            <person name="Pursley I."/>
            <person name="Horton D.L."/>
            <person name="Alikhan N.F."/>
            <person name="Baker D."/>
            <person name="Gharbi K."/>
            <person name="Hall N."/>
            <person name="Watson M."/>
            <person name="Adriaenssens E.M."/>
            <person name="Foster-Nyarko E."/>
            <person name="Jarju S."/>
            <person name="Secka A."/>
            <person name="Antonio M."/>
            <person name="Oren A."/>
            <person name="Chaudhuri R.R."/>
            <person name="La Ragione R."/>
            <person name="Hildebrand F."/>
            <person name="Pallen M.J."/>
        </authorList>
    </citation>
    <scope>NUCLEOTIDE SEQUENCE</scope>
    <source>
        <strain evidence="1">E3-2379</strain>
    </source>
</reference>
<evidence type="ECO:0000313" key="1">
    <source>
        <dbReference type="EMBL" id="MBO8463300.1"/>
    </source>
</evidence>
<reference evidence="1" key="1">
    <citation type="submission" date="2020-10" db="EMBL/GenBank/DDBJ databases">
        <authorList>
            <person name="Gilroy R."/>
        </authorList>
    </citation>
    <scope>NUCLEOTIDE SEQUENCE</scope>
    <source>
        <strain evidence="1">E3-2379</strain>
    </source>
</reference>
<accession>A0A9D9I0A7</accession>
<dbReference type="EMBL" id="JADIML010000143">
    <property type="protein sequence ID" value="MBO8463300.1"/>
    <property type="molecule type" value="Genomic_DNA"/>
</dbReference>
<comment type="caution">
    <text evidence="1">The sequence shown here is derived from an EMBL/GenBank/DDBJ whole genome shotgun (WGS) entry which is preliminary data.</text>
</comment>
<evidence type="ECO:0000313" key="2">
    <source>
        <dbReference type="Proteomes" id="UP000823618"/>
    </source>
</evidence>
<name>A0A9D9I0A7_9FIRM</name>
<dbReference type="Proteomes" id="UP000823618">
    <property type="component" value="Unassembled WGS sequence"/>
</dbReference>
<dbReference type="AlphaFoldDB" id="A0A9D9I0A7"/>
<feature type="non-terminal residue" evidence="1">
    <location>
        <position position="1"/>
    </location>
</feature>
<sequence length="51" mass="6083">IRNHRRKPDANSTALERLLYEADKQSRLCLFCKAKAQCKWSDEKKNLTLQY</sequence>
<gene>
    <name evidence="1" type="ORF">IAC13_05145</name>
</gene>